<dbReference type="InterPro" id="IPR009100">
    <property type="entry name" value="AcylCoA_DH/oxidase_NM_dom_sf"/>
</dbReference>
<feature type="domain" description="Acyl-CoA dehydrogenase/oxidase N-terminal" evidence="7">
    <location>
        <begin position="7"/>
        <end position="118"/>
    </location>
</feature>
<feature type="domain" description="Acyl-CoA dehydrogenase/oxidase C-terminal" evidence="6">
    <location>
        <begin position="226"/>
        <end position="366"/>
    </location>
</feature>
<gene>
    <name evidence="8" type="ORF">MU0050_004047</name>
</gene>
<dbReference type="CDD" id="cd00567">
    <property type="entry name" value="ACAD"/>
    <property type="match status" value="1"/>
</dbReference>
<dbReference type="EMBL" id="OY726395">
    <property type="protein sequence ID" value="CAJ1586028.1"/>
    <property type="molecule type" value="Genomic_DNA"/>
</dbReference>
<evidence type="ECO:0000256" key="1">
    <source>
        <dbReference type="ARBA" id="ARBA00001974"/>
    </source>
</evidence>
<dbReference type="InterPro" id="IPR009075">
    <property type="entry name" value="AcylCo_DH/oxidase_C"/>
</dbReference>
<dbReference type="SUPFAM" id="SSF56645">
    <property type="entry name" value="Acyl-CoA dehydrogenase NM domain-like"/>
    <property type="match status" value="1"/>
</dbReference>
<name>A0ABN9PAC7_9MYCO</name>
<evidence type="ECO:0000259" key="7">
    <source>
        <dbReference type="Pfam" id="PF02771"/>
    </source>
</evidence>
<dbReference type="Gene3D" id="1.10.540.10">
    <property type="entry name" value="Acyl-CoA dehydrogenase/oxidase, N-terminal domain"/>
    <property type="match status" value="1"/>
</dbReference>
<reference evidence="8 9" key="1">
    <citation type="submission" date="2023-08" db="EMBL/GenBank/DDBJ databases">
        <authorList>
            <person name="Folkvardsen B D."/>
            <person name="Norman A."/>
        </authorList>
    </citation>
    <scope>NUCLEOTIDE SEQUENCE [LARGE SCALE GENOMIC DNA]</scope>
    <source>
        <strain evidence="8 9">Mu0050</strain>
    </source>
</reference>
<accession>A0ABN9PAC7</accession>
<dbReference type="SUPFAM" id="SSF47203">
    <property type="entry name" value="Acyl-CoA dehydrogenase C-terminal domain-like"/>
    <property type="match status" value="1"/>
</dbReference>
<dbReference type="PANTHER" id="PTHR43884:SF20">
    <property type="entry name" value="ACYL-COA DEHYDROGENASE FADE28"/>
    <property type="match status" value="1"/>
</dbReference>
<evidence type="ECO:0000256" key="4">
    <source>
        <dbReference type="ARBA" id="ARBA00022827"/>
    </source>
</evidence>
<dbReference type="GO" id="GO:0016491">
    <property type="term" value="F:oxidoreductase activity"/>
    <property type="evidence" value="ECO:0007669"/>
    <property type="project" value="UniProtKB-KW"/>
</dbReference>
<organism evidence="8 9">
    <name type="scientific">[Mycobacterium] wendilense</name>
    <dbReference type="NCBI Taxonomy" id="3064284"/>
    <lineage>
        <taxon>Bacteria</taxon>
        <taxon>Bacillati</taxon>
        <taxon>Actinomycetota</taxon>
        <taxon>Actinomycetes</taxon>
        <taxon>Mycobacteriales</taxon>
        <taxon>Mycobacteriaceae</taxon>
        <taxon>Mycolicibacter</taxon>
    </lineage>
</organism>
<dbReference type="Proteomes" id="UP001190466">
    <property type="component" value="Chromosome"/>
</dbReference>
<dbReference type="Pfam" id="PF02771">
    <property type="entry name" value="Acyl-CoA_dh_N"/>
    <property type="match status" value="1"/>
</dbReference>
<dbReference type="Gene3D" id="1.20.140.10">
    <property type="entry name" value="Butyryl-CoA Dehydrogenase, subunit A, domain 3"/>
    <property type="match status" value="1"/>
</dbReference>
<comment type="cofactor">
    <cofactor evidence="1">
        <name>FAD</name>
        <dbReference type="ChEBI" id="CHEBI:57692"/>
    </cofactor>
</comment>
<dbReference type="InterPro" id="IPR037069">
    <property type="entry name" value="AcylCoA_DH/ox_N_sf"/>
</dbReference>
<dbReference type="Pfam" id="PF00441">
    <property type="entry name" value="Acyl-CoA_dh_1"/>
    <property type="match status" value="1"/>
</dbReference>
<evidence type="ECO:0000313" key="8">
    <source>
        <dbReference type="EMBL" id="CAJ1586028.1"/>
    </source>
</evidence>
<dbReference type="Gene3D" id="2.40.110.10">
    <property type="entry name" value="Butyryl-CoA Dehydrogenase, subunit A, domain 2"/>
    <property type="match status" value="1"/>
</dbReference>
<dbReference type="RefSeq" id="WP_316512088.1">
    <property type="nucleotide sequence ID" value="NZ_OY726395.1"/>
</dbReference>
<dbReference type="InterPro" id="IPR046373">
    <property type="entry name" value="Acyl-CoA_Oxase/DH_mid-dom_sf"/>
</dbReference>
<proteinExistence type="inferred from homology"/>
<evidence type="ECO:0000256" key="3">
    <source>
        <dbReference type="ARBA" id="ARBA00022630"/>
    </source>
</evidence>
<keyword evidence="5 8" id="KW-0560">Oxidoreductase</keyword>
<keyword evidence="3" id="KW-0285">Flavoprotein</keyword>
<evidence type="ECO:0000256" key="2">
    <source>
        <dbReference type="ARBA" id="ARBA00009347"/>
    </source>
</evidence>
<dbReference type="PANTHER" id="PTHR43884">
    <property type="entry name" value="ACYL-COA DEHYDROGENASE"/>
    <property type="match status" value="1"/>
</dbReference>
<dbReference type="EC" id="1.-.-.-" evidence="8"/>
<keyword evidence="9" id="KW-1185">Reference proteome</keyword>
<evidence type="ECO:0000256" key="5">
    <source>
        <dbReference type="ARBA" id="ARBA00023002"/>
    </source>
</evidence>
<keyword evidence="4" id="KW-0274">FAD</keyword>
<evidence type="ECO:0000313" key="9">
    <source>
        <dbReference type="Proteomes" id="UP001190466"/>
    </source>
</evidence>
<comment type="similarity">
    <text evidence="2">Belongs to the acyl-CoA dehydrogenase family.</text>
</comment>
<protein>
    <submittedName>
        <fullName evidence="8">Acyl-CoA dehydrogenase family protein</fullName>
        <ecNumber evidence="8">1.-.-.-</ecNumber>
    </submittedName>
</protein>
<dbReference type="InterPro" id="IPR036250">
    <property type="entry name" value="AcylCo_DH-like_C"/>
</dbReference>
<evidence type="ECO:0000259" key="6">
    <source>
        <dbReference type="Pfam" id="PF00441"/>
    </source>
</evidence>
<dbReference type="InterPro" id="IPR013786">
    <property type="entry name" value="AcylCoA_DH/ox_N"/>
</dbReference>
<sequence length="371" mass="39646">MGAVDDAERTELRAVTRGFFEKYSDESAVRATIASEESYDRTMWDAMATQLGLAGMVIPEEYGGGEFAYADLEVVLEEMGRALVCAPFLSTAVLVPAALLASGDRDACARVLPAIADGSLIATLAFTDDFGQWSADDAAVTADRRSEGYVLNGRRRFVLDGVAAGALLVVARTDTGHGLFLVEADAAGVSRRKLETLDLTREHADLCFADVEATLIGADGAASDYVEAALDAALVGVAAQQVGAARRALELSVEYAQIREQFERVIGSFQVIKHKCADMLLDVETATSAAVAAAVALDELTDDRSVVASLAKAYCSEAFKHVAAETIQVHGGIGFTWEHPAHLYFRRARGDEVLFGTPAAHRERMLVRLGH</sequence>